<dbReference type="Proteomes" id="UP001597083">
    <property type="component" value="Unassembled WGS sequence"/>
</dbReference>
<protein>
    <submittedName>
        <fullName evidence="2">DUF4383 domain-containing protein</fullName>
    </submittedName>
</protein>
<keyword evidence="1" id="KW-1133">Transmembrane helix</keyword>
<keyword evidence="1" id="KW-0812">Transmembrane</keyword>
<accession>A0ABW3C9N2</accession>
<evidence type="ECO:0000256" key="1">
    <source>
        <dbReference type="SAM" id="Phobius"/>
    </source>
</evidence>
<feature type="transmembrane region" description="Helical" evidence="1">
    <location>
        <begin position="86"/>
        <end position="104"/>
    </location>
</feature>
<organism evidence="2 3">
    <name type="scientific">Actinomadura adrarensis</name>
    <dbReference type="NCBI Taxonomy" id="1819600"/>
    <lineage>
        <taxon>Bacteria</taxon>
        <taxon>Bacillati</taxon>
        <taxon>Actinomycetota</taxon>
        <taxon>Actinomycetes</taxon>
        <taxon>Streptosporangiales</taxon>
        <taxon>Thermomonosporaceae</taxon>
        <taxon>Actinomadura</taxon>
    </lineage>
</organism>
<feature type="transmembrane region" description="Helical" evidence="1">
    <location>
        <begin position="12"/>
        <end position="35"/>
    </location>
</feature>
<keyword evidence="3" id="KW-1185">Reference proteome</keyword>
<comment type="caution">
    <text evidence="2">The sequence shown here is derived from an EMBL/GenBank/DDBJ whole genome shotgun (WGS) entry which is preliminary data.</text>
</comment>
<evidence type="ECO:0000313" key="2">
    <source>
        <dbReference type="EMBL" id="MFD0851150.1"/>
    </source>
</evidence>
<keyword evidence="1" id="KW-0472">Membrane</keyword>
<gene>
    <name evidence="2" type="ORF">ACFQ07_02890</name>
</gene>
<proteinExistence type="predicted"/>
<dbReference type="Pfam" id="PF14325">
    <property type="entry name" value="DUF4383"/>
    <property type="match status" value="1"/>
</dbReference>
<feature type="transmembrane region" description="Helical" evidence="1">
    <location>
        <begin position="55"/>
        <end position="79"/>
    </location>
</feature>
<sequence>MSARSRTVSGRTPVQMAALAVGAVFVLVAVLGFIPGVTTNYDTMEFAGHHSNAELLGLFQVSVLHNLVHGLFGIAGIALARTVAAARGFLVGGGAIYLLLWLYGMFIDHDSRANFVPVNTADNWLHLGLAAGMTALGLAAP</sequence>
<feature type="non-terminal residue" evidence="2">
    <location>
        <position position="141"/>
    </location>
</feature>
<name>A0ABW3C9N2_9ACTN</name>
<evidence type="ECO:0000313" key="3">
    <source>
        <dbReference type="Proteomes" id="UP001597083"/>
    </source>
</evidence>
<reference evidence="3" key="1">
    <citation type="journal article" date="2019" name="Int. J. Syst. Evol. Microbiol.">
        <title>The Global Catalogue of Microorganisms (GCM) 10K type strain sequencing project: providing services to taxonomists for standard genome sequencing and annotation.</title>
        <authorList>
            <consortium name="The Broad Institute Genomics Platform"/>
            <consortium name="The Broad Institute Genome Sequencing Center for Infectious Disease"/>
            <person name="Wu L."/>
            <person name="Ma J."/>
        </authorList>
    </citation>
    <scope>NUCLEOTIDE SEQUENCE [LARGE SCALE GENOMIC DNA]</scope>
    <source>
        <strain evidence="3">JCM 31696</strain>
    </source>
</reference>
<dbReference type="EMBL" id="JBHTIR010000268">
    <property type="protein sequence ID" value="MFD0851150.1"/>
    <property type="molecule type" value="Genomic_DNA"/>
</dbReference>